<reference evidence="2" key="1">
    <citation type="submission" date="2020-02" db="EMBL/GenBank/DDBJ databases">
        <title>Streptomyces sp. ASO4wet.</title>
        <authorList>
            <person name="Risdian C."/>
            <person name="Landwehr W."/>
            <person name="Schupp P."/>
            <person name="Wink J."/>
        </authorList>
    </citation>
    <scope>NUCLEOTIDE SEQUENCE [LARGE SCALE GENOMIC DNA]</scope>
    <source>
        <strain evidence="2">ASO4wet</strain>
    </source>
</reference>
<keyword evidence="2" id="KW-1185">Reference proteome</keyword>
<accession>A0A7T1WQD8</accession>
<dbReference type="Proteomes" id="UP000595046">
    <property type="component" value="Chromosome"/>
</dbReference>
<dbReference type="KEGG" id="sbat:G4Z16_00915"/>
<sequence length="144" mass="16187">MKDLLVSEAAYRPPFIPADPVTPERDITHAHFAPGDRIVIIKGAFGGDLCGEEMTVVAPSWHTPTDEDGWRLRNPHGGAHTFITAHPRHLIHVERYCPDCTSHLKALAQVLLPQMPADRVVDGRWYTLNALDHLVHHRDQRSGR</sequence>
<name>A0A7T1WQD8_9ACTN</name>
<organism evidence="1 2">
    <name type="scientific">Streptomyces bathyalis</name>
    <dbReference type="NCBI Taxonomy" id="2710756"/>
    <lineage>
        <taxon>Bacteria</taxon>
        <taxon>Bacillati</taxon>
        <taxon>Actinomycetota</taxon>
        <taxon>Actinomycetes</taxon>
        <taxon>Kitasatosporales</taxon>
        <taxon>Streptomycetaceae</taxon>
        <taxon>Streptomyces</taxon>
    </lineage>
</organism>
<evidence type="ECO:0000313" key="2">
    <source>
        <dbReference type="Proteomes" id="UP000595046"/>
    </source>
</evidence>
<evidence type="ECO:0000313" key="1">
    <source>
        <dbReference type="EMBL" id="QPP05184.1"/>
    </source>
</evidence>
<protein>
    <submittedName>
        <fullName evidence="1">Uncharacterized protein</fullName>
    </submittedName>
</protein>
<proteinExistence type="predicted"/>
<dbReference type="AlphaFoldDB" id="A0A7T1WQD8"/>
<dbReference type="EMBL" id="CP048882">
    <property type="protein sequence ID" value="QPP05184.1"/>
    <property type="molecule type" value="Genomic_DNA"/>
</dbReference>
<gene>
    <name evidence="1" type="ORF">G4Z16_00915</name>
</gene>